<dbReference type="GO" id="GO:0016887">
    <property type="term" value="F:ATP hydrolysis activity"/>
    <property type="evidence" value="ECO:0007669"/>
    <property type="project" value="InterPro"/>
</dbReference>
<dbReference type="SUPFAM" id="SSF52540">
    <property type="entry name" value="P-loop containing nucleoside triphosphate hydrolases"/>
    <property type="match status" value="1"/>
</dbReference>
<keyword evidence="1" id="KW-0813">Transport</keyword>
<keyword evidence="3" id="KW-0067">ATP-binding</keyword>
<evidence type="ECO:0000256" key="2">
    <source>
        <dbReference type="ARBA" id="ARBA00022741"/>
    </source>
</evidence>
<name>A0A510JC00_9FUSO</name>
<dbReference type="InterPro" id="IPR017871">
    <property type="entry name" value="ABC_transporter-like_CS"/>
</dbReference>
<dbReference type="InterPro" id="IPR003439">
    <property type="entry name" value="ABC_transporter-like_ATP-bd"/>
</dbReference>
<evidence type="ECO:0000256" key="1">
    <source>
        <dbReference type="ARBA" id="ARBA00022448"/>
    </source>
</evidence>
<dbReference type="EMBL" id="AP019822">
    <property type="protein sequence ID" value="BBM36822.1"/>
    <property type="molecule type" value="Genomic_DNA"/>
</dbReference>
<dbReference type="GO" id="GO:0005524">
    <property type="term" value="F:ATP binding"/>
    <property type="evidence" value="ECO:0007669"/>
    <property type="project" value="UniProtKB-KW"/>
</dbReference>
<gene>
    <name evidence="6" type="ORF">JCM16774_1768</name>
</gene>
<reference evidence="6 7" key="1">
    <citation type="submission" date="2019-07" db="EMBL/GenBank/DDBJ databases">
        <title>Complete Genome Sequence of Leptotrichia goodfellowii Strain JCM 16774.</title>
        <authorList>
            <person name="Watanabe S."/>
            <person name="Cui L."/>
        </authorList>
    </citation>
    <scope>NUCLEOTIDE SEQUENCE [LARGE SCALE GENOMIC DNA]</scope>
    <source>
        <strain evidence="6 7">JCM16774</strain>
    </source>
</reference>
<dbReference type="Proteomes" id="UP000321606">
    <property type="component" value="Chromosome"/>
</dbReference>
<dbReference type="CDD" id="cd03214">
    <property type="entry name" value="ABC_Iron-Siderophores_B12_Hemin"/>
    <property type="match status" value="1"/>
</dbReference>
<keyword evidence="2" id="KW-0547">Nucleotide-binding</keyword>
<dbReference type="PANTHER" id="PTHR42794:SF1">
    <property type="entry name" value="HEMIN IMPORT ATP-BINDING PROTEIN HMUV"/>
    <property type="match status" value="1"/>
</dbReference>
<organism evidence="6 7">
    <name type="scientific">Pseudoleptotrichia goodfellowii</name>
    <dbReference type="NCBI Taxonomy" id="157692"/>
    <lineage>
        <taxon>Bacteria</taxon>
        <taxon>Fusobacteriati</taxon>
        <taxon>Fusobacteriota</taxon>
        <taxon>Fusobacteriia</taxon>
        <taxon>Fusobacteriales</taxon>
        <taxon>Leptotrichiaceae</taxon>
        <taxon>Pseudoleptotrichia</taxon>
    </lineage>
</organism>
<dbReference type="Gene3D" id="3.40.50.300">
    <property type="entry name" value="P-loop containing nucleotide triphosphate hydrolases"/>
    <property type="match status" value="1"/>
</dbReference>
<evidence type="ECO:0000256" key="4">
    <source>
        <dbReference type="ARBA" id="ARBA00022967"/>
    </source>
</evidence>
<keyword evidence="4" id="KW-1278">Translocase</keyword>
<dbReference type="PROSITE" id="PS50893">
    <property type="entry name" value="ABC_TRANSPORTER_2"/>
    <property type="match status" value="1"/>
</dbReference>
<evidence type="ECO:0000313" key="7">
    <source>
        <dbReference type="Proteomes" id="UP000321606"/>
    </source>
</evidence>
<feature type="domain" description="ABC transporter" evidence="5">
    <location>
        <begin position="5"/>
        <end position="243"/>
    </location>
</feature>
<sequence length="260" mass="30285">MKTDIYTENINFSYDKKELLLNGINLNIKKGEFTGILGPNGCGKSTLLKIILKYLFPQSGIVELQNKKLKDYRQEELSKILSFVPQKSSLSMPMTVEEVVYMGRVPYMKNKWAGFDREDDEKVNEVMKKLELEKFRQRNIFSLSGGEFQRVLLARALAQDTEIIMLDEPTSALDMNYALEIMKLVFNFVKNENMTGIMVMHDLNLASMYCDNLIFLKNGKIRYRGTPEELFKPEIFHEIYGFQCEIAKYNDNYYVIPKKL</sequence>
<dbReference type="FunFam" id="3.40.50.300:FF:000134">
    <property type="entry name" value="Iron-enterobactin ABC transporter ATP-binding protein"/>
    <property type="match status" value="1"/>
</dbReference>
<dbReference type="OrthoDB" id="9787851at2"/>
<dbReference type="PROSITE" id="PS00211">
    <property type="entry name" value="ABC_TRANSPORTER_1"/>
    <property type="match status" value="1"/>
</dbReference>
<evidence type="ECO:0000256" key="3">
    <source>
        <dbReference type="ARBA" id="ARBA00022840"/>
    </source>
</evidence>
<evidence type="ECO:0000259" key="5">
    <source>
        <dbReference type="PROSITE" id="PS50893"/>
    </source>
</evidence>
<dbReference type="SMART" id="SM00382">
    <property type="entry name" value="AAA"/>
    <property type="match status" value="1"/>
</dbReference>
<dbReference type="PANTHER" id="PTHR42794">
    <property type="entry name" value="HEMIN IMPORT ATP-BINDING PROTEIN HMUV"/>
    <property type="match status" value="1"/>
</dbReference>
<dbReference type="KEGG" id="lgo:JCM16774_1768"/>
<protein>
    <submittedName>
        <fullName evidence="6">ABC-type cobalamin/Fe3+-siderophores transportsystems, ATPase components</fullName>
    </submittedName>
</protein>
<dbReference type="Pfam" id="PF00005">
    <property type="entry name" value="ABC_tran"/>
    <property type="match status" value="1"/>
</dbReference>
<dbReference type="InterPro" id="IPR003593">
    <property type="entry name" value="AAA+_ATPase"/>
</dbReference>
<dbReference type="AlphaFoldDB" id="A0A510JC00"/>
<dbReference type="InterPro" id="IPR027417">
    <property type="entry name" value="P-loop_NTPase"/>
</dbReference>
<dbReference type="RefSeq" id="WP_026738015.1">
    <property type="nucleotide sequence ID" value="NZ_AP019822.1"/>
</dbReference>
<dbReference type="STRING" id="714315.GCA_000516535_01776"/>
<proteinExistence type="predicted"/>
<evidence type="ECO:0000313" key="6">
    <source>
        <dbReference type="EMBL" id="BBM36822.1"/>
    </source>
</evidence>
<accession>A0A510JC00</accession>